<gene>
    <name evidence="1" type="ORF">L8V22_11475</name>
</gene>
<organism evidence="1 2">
    <name type="scientific">Corynebacterium yonathiae</name>
    <dbReference type="NCBI Taxonomy" id="2913504"/>
    <lineage>
        <taxon>Bacteria</taxon>
        <taxon>Bacillati</taxon>
        <taxon>Actinomycetota</taxon>
        <taxon>Actinomycetes</taxon>
        <taxon>Mycobacteriales</taxon>
        <taxon>Corynebacteriaceae</taxon>
        <taxon>Corynebacterium</taxon>
    </lineage>
</organism>
<name>A0A9X3RQ90_9CORY</name>
<dbReference type="AlphaFoldDB" id="A0A9X3RQ90"/>
<evidence type="ECO:0000313" key="2">
    <source>
        <dbReference type="Proteomes" id="UP001146439"/>
    </source>
</evidence>
<dbReference type="EMBL" id="JAKMUZ010000035">
    <property type="protein sequence ID" value="MCZ9297153.1"/>
    <property type="molecule type" value="Genomic_DNA"/>
</dbReference>
<protein>
    <submittedName>
        <fullName evidence="1">Uncharacterized protein</fullName>
    </submittedName>
</protein>
<comment type="caution">
    <text evidence="1">The sequence shown here is derived from an EMBL/GenBank/DDBJ whole genome shotgun (WGS) entry which is preliminary data.</text>
</comment>
<evidence type="ECO:0000313" key="1">
    <source>
        <dbReference type="EMBL" id="MCZ9297153.1"/>
    </source>
</evidence>
<sequence length="128" mass="13332">MPNISAGGGAWIGQPVSSPFAVPLSASEPLRRLPGASMVPAGYVSADGVSVDTSVDAEESKSWSGLSMSTVSSPDGVSLSVSFMELGNSAVMRLTHPDGGVKELFDSSRVRVEERLDGALPYRSLNFD</sequence>
<accession>A0A9X3RQ90</accession>
<dbReference type="RefSeq" id="WP_269966556.1">
    <property type="nucleotide sequence ID" value="NZ_JAKMUZ010000035.1"/>
</dbReference>
<reference evidence="1" key="1">
    <citation type="submission" date="2022-02" db="EMBL/GenBank/DDBJ databases">
        <title>Corynebacterium sp. from urogenital microbiome.</title>
        <authorList>
            <person name="Cappelli E.A."/>
            <person name="Ribeiro T.G."/>
            <person name="Peixe L."/>
        </authorList>
    </citation>
    <scope>NUCLEOTIDE SEQUENCE</scope>
    <source>
        <strain evidence="1">C21Ua_68</strain>
    </source>
</reference>
<proteinExistence type="predicted"/>
<dbReference type="Proteomes" id="UP001146439">
    <property type="component" value="Unassembled WGS sequence"/>
</dbReference>
<feature type="non-terminal residue" evidence="1">
    <location>
        <position position="128"/>
    </location>
</feature>